<accession>A0A7R9KGJ3</accession>
<dbReference type="FunFam" id="2.10.25.10:FF:000055">
    <property type="entry name" value="alpha-tectorin isoform X1"/>
    <property type="match status" value="1"/>
</dbReference>
<evidence type="ECO:0000259" key="4">
    <source>
        <dbReference type="Pfam" id="PF01826"/>
    </source>
</evidence>
<evidence type="ECO:0000313" key="5">
    <source>
        <dbReference type="EMBL" id="CAD7622441.1"/>
    </source>
</evidence>
<sequence length="137" mass="15274">MFSTAMKDVGFSCWNSTQTSKWCPNRIKIVAGKCSKNEVYMKCGSDCGHTCDDIMRNEIKCPEVCLTGCFCKPGYFRDGRQNGRCVRSTRCKTIAISTWAFGLILRPKCPDLEEYKCGTNCGNNCDDIGNDMNCANS</sequence>
<keyword evidence="6" id="KW-1185">Reference proteome</keyword>
<dbReference type="InterPro" id="IPR002919">
    <property type="entry name" value="TIL_dom"/>
</dbReference>
<evidence type="ECO:0000256" key="2">
    <source>
        <dbReference type="ARBA" id="ARBA00022690"/>
    </source>
</evidence>
<keyword evidence="3" id="KW-1015">Disulfide bond</keyword>
<dbReference type="EMBL" id="CAJPIZ010001101">
    <property type="protein sequence ID" value="CAG2102871.1"/>
    <property type="molecule type" value="Genomic_DNA"/>
</dbReference>
<comment type="similarity">
    <text evidence="1">Belongs to the serine protease inhibitor-like (TIL domain-containing) family.</text>
</comment>
<dbReference type="InterPro" id="IPR051368">
    <property type="entry name" value="SerProtInhib-TIL_Domain"/>
</dbReference>
<evidence type="ECO:0000256" key="3">
    <source>
        <dbReference type="ARBA" id="ARBA00023157"/>
    </source>
</evidence>
<feature type="non-terminal residue" evidence="5">
    <location>
        <position position="1"/>
    </location>
</feature>
<name>A0A7R9KGJ3_9ACAR</name>
<organism evidence="5">
    <name type="scientific">Medioppia subpectinata</name>
    <dbReference type="NCBI Taxonomy" id="1979941"/>
    <lineage>
        <taxon>Eukaryota</taxon>
        <taxon>Metazoa</taxon>
        <taxon>Ecdysozoa</taxon>
        <taxon>Arthropoda</taxon>
        <taxon>Chelicerata</taxon>
        <taxon>Arachnida</taxon>
        <taxon>Acari</taxon>
        <taxon>Acariformes</taxon>
        <taxon>Sarcoptiformes</taxon>
        <taxon>Oribatida</taxon>
        <taxon>Brachypylina</taxon>
        <taxon>Oppioidea</taxon>
        <taxon>Oppiidae</taxon>
        <taxon>Medioppia</taxon>
    </lineage>
</organism>
<dbReference type="AlphaFoldDB" id="A0A7R9KGJ3"/>
<keyword evidence="2" id="KW-0646">Protease inhibitor</keyword>
<reference evidence="5" key="1">
    <citation type="submission" date="2020-11" db="EMBL/GenBank/DDBJ databases">
        <authorList>
            <person name="Tran Van P."/>
        </authorList>
    </citation>
    <scope>NUCLEOTIDE SEQUENCE</scope>
</reference>
<dbReference type="Proteomes" id="UP000759131">
    <property type="component" value="Unassembled WGS sequence"/>
</dbReference>
<protein>
    <recommendedName>
        <fullName evidence="4">TIL domain-containing protein</fullName>
    </recommendedName>
</protein>
<proteinExistence type="inferred from homology"/>
<dbReference type="GO" id="GO:0030414">
    <property type="term" value="F:peptidase inhibitor activity"/>
    <property type="evidence" value="ECO:0007669"/>
    <property type="project" value="UniProtKB-KW"/>
</dbReference>
<dbReference type="PANTHER" id="PTHR23259:SF69">
    <property type="entry name" value="GEO11767P1-RELATED"/>
    <property type="match status" value="1"/>
</dbReference>
<dbReference type="Gene3D" id="2.10.25.10">
    <property type="entry name" value="Laminin"/>
    <property type="match status" value="1"/>
</dbReference>
<dbReference type="Pfam" id="PF01826">
    <property type="entry name" value="TIL"/>
    <property type="match status" value="1"/>
</dbReference>
<evidence type="ECO:0000256" key="1">
    <source>
        <dbReference type="ARBA" id="ARBA00007611"/>
    </source>
</evidence>
<dbReference type="InterPro" id="IPR036084">
    <property type="entry name" value="Ser_inhib-like_sf"/>
</dbReference>
<dbReference type="PANTHER" id="PTHR23259">
    <property type="entry name" value="RIDDLE"/>
    <property type="match status" value="1"/>
</dbReference>
<dbReference type="EMBL" id="OC855676">
    <property type="protein sequence ID" value="CAD7622441.1"/>
    <property type="molecule type" value="Genomic_DNA"/>
</dbReference>
<feature type="domain" description="TIL" evidence="4">
    <location>
        <begin position="34"/>
        <end position="91"/>
    </location>
</feature>
<dbReference type="CDD" id="cd19941">
    <property type="entry name" value="TIL"/>
    <property type="match status" value="1"/>
</dbReference>
<gene>
    <name evidence="5" type="ORF">OSB1V03_LOCUS2904</name>
</gene>
<dbReference type="SUPFAM" id="SSF57567">
    <property type="entry name" value="Serine protease inhibitors"/>
    <property type="match status" value="1"/>
</dbReference>
<evidence type="ECO:0000313" key="6">
    <source>
        <dbReference type="Proteomes" id="UP000759131"/>
    </source>
</evidence>
<dbReference type="OrthoDB" id="6432421at2759"/>